<dbReference type="Pfam" id="PF01074">
    <property type="entry name" value="Glyco_hydro_38N"/>
    <property type="match status" value="1"/>
</dbReference>
<comment type="similarity">
    <text evidence="1">Belongs to the glycosyl hydrolase 38 family.</text>
</comment>
<dbReference type="InterPro" id="IPR037094">
    <property type="entry name" value="Glyco_hydro_38_cen_sf"/>
</dbReference>
<evidence type="ECO:0000313" key="8">
    <source>
        <dbReference type="Proteomes" id="UP000305848"/>
    </source>
</evidence>
<organism evidence="7 8">
    <name type="scientific">Ilyomonas limi</name>
    <dbReference type="NCBI Taxonomy" id="2575867"/>
    <lineage>
        <taxon>Bacteria</taxon>
        <taxon>Pseudomonadati</taxon>
        <taxon>Bacteroidota</taxon>
        <taxon>Chitinophagia</taxon>
        <taxon>Chitinophagales</taxon>
        <taxon>Chitinophagaceae</taxon>
        <taxon>Ilyomonas</taxon>
    </lineage>
</organism>
<dbReference type="Proteomes" id="UP000305848">
    <property type="component" value="Unassembled WGS sequence"/>
</dbReference>
<dbReference type="PANTHER" id="PTHR46017:SF1">
    <property type="entry name" value="ALPHA-MANNOSIDASE 2C1"/>
    <property type="match status" value="1"/>
</dbReference>
<dbReference type="GO" id="GO:0004559">
    <property type="term" value="F:alpha-mannosidase activity"/>
    <property type="evidence" value="ECO:0007669"/>
    <property type="project" value="InterPro"/>
</dbReference>
<dbReference type="SMART" id="SM00872">
    <property type="entry name" value="Alpha-mann_mid"/>
    <property type="match status" value="1"/>
</dbReference>
<name>A0A4V5UU72_9BACT</name>
<dbReference type="OrthoDB" id="9772207at2"/>
<evidence type="ECO:0000256" key="5">
    <source>
        <dbReference type="SAM" id="SignalP"/>
    </source>
</evidence>
<keyword evidence="8" id="KW-1185">Reference proteome</keyword>
<keyword evidence="2" id="KW-0479">Metal-binding</keyword>
<dbReference type="Gene3D" id="2.70.98.30">
    <property type="entry name" value="Golgi alpha-mannosidase II, domain 4"/>
    <property type="match status" value="1"/>
</dbReference>
<dbReference type="Pfam" id="PF07748">
    <property type="entry name" value="Glyco_hydro_38C"/>
    <property type="match status" value="1"/>
</dbReference>
<keyword evidence="5" id="KW-0732">Signal</keyword>
<evidence type="ECO:0000256" key="2">
    <source>
        <dbReference type="ARBA" id="ARBA00022723"/>
    </source>
</evidence>
<sequence>MKLKTLKLNFYIIIALIFCFKNITATAQSTWFADGFHGGIYGHYPLWVTQFMADTLNKYPNWKINLEIEPETWDTVQVKDPQGYEAFKKVFENQSVDGRIEYTNPSYAQSYLFPISGESIIRQFQYGMQKLKQHFPTAVFTTYSSEEPCFTSALPQILKSFGFKNAVLKNPNTCWGGYTRAYGGETVNWVGPDGTTITTVPRYASEALEPHSTWQTTAWNNSKQYINAALQQGIQHPIGMCLQDAGWRNGRWLGDAQQKGTAYTTWRNYFTNIANKNTGDNWRLSQEDVQVSLVWGSQVLQRIAQQVRASEHKIISAEKMASLAKLYADKVYPKDSLDAAWRTLLLSQHHDCWIVPYNGKPGQTWADHVKQWTEYTNSKSADIIQQSAKVLTTKQSQQSASIAVYNTMGFDREEVVSVPVTTVLNKKFKGQVVTGNNGTKQRLLKVKVPAMGYAVYNPAAIQNNIKNRVKAQQLKDGTYRLETDLYKIVVDPAKGGAITSLIAKQLGNKEFVDTTSQGFNTLRGNFYKGGGLLSSVNNKVAVSVVENGPLRVTLQVKGTLASHQYIQTIQLTQGESIIDCQLHIDYDSNLRVGENYRQDSGYEATDLHKAFYNDTSKLIALFPLALQHQKVYKDAPFDVTESKLNNTFFNRWDSIKNNIILNWVDVTDEAGKYGFTLLTDHTTSYIHGADFPLGLTVQYAGVGLWGRNYTTDSATNMHYAFIPHTGTWNKAAINRLAEQWNTPLFATLTNEPAGTHQSFVDAGTAGWQITSMTYENNDLLVRLYNAQGDNKAHDISFDCKADKAELVELNGDVKEQLQQIFASGKTNVRLAIPLFGIRTIRLVNAKH</sequence>
<dbReference type="EMBL" id="SZQL01000009">
    <property type="protein sequence ID" value="TKK67943.1"/>
    <property type="molecule type" value="Genomic_DNA"/>
</dbReference>
<dbReference type="Gene3D" id="3.20.110.10">
    <property type="entry name" value="Glycoside hydrolase 38, N terminal domain"/>
    <property type="match status" value="1"/>
</dbReference>
<dbReference type="SUPFAM" id="SSF74650">
    <property type="entry name" value="Galactose mutarotase-like"/>
    <property type="match status" value="1"/>
</dbReference>
<dbReference type="InterPro" id="IPR011682">
    <property type="entry name" value="Glyco_hydro_38_C"/>
</dbReference>
<dbReference type="InterPro" id="IPR028995">
    <property type="entry name" value="Glyco_hydro_57/38_cen_sf"/>
</dbReference>
<feature type="signal peptide" evidence="5">
    <location>
        <begin position="1"/>
        <end position="27"/>
    </location>
</feature>
<comment type="caution">
    <text evidence="7">The sequence shown here is derived from an EMBL/GenBank/DDBJ whole genome shotgun (WGS) entry which is preliminary data.</text>
</comment>
<accession>A0A4V5UU72</accession>
<evidence type="ECO:0000313" key="7">
    <source>
        <dbReference type="EMBL" id="TKK67943.1"/>
    </source>
</evidence>
<dbReference type="InterPro" id="IPR015341">
    <property type="entry name" value="Glyco_hydro_38_cen"/>
</dbReference>
<dbReference type="RefSeq" id="WP_137262046.1">
    <property type="nucleotide sequence ID" value="NZ_SZQL01000009.1"/>
</dbReference>
<dbReference type="AlphaFoldDB" id="A0A4V5UU72"/>
<evidence type="ECO:0000259" key="6">
    <source>
        <dbReference type="SMART" id="SM00872"/>
    </source>
</evidence>
<gene>
    <name evidence="7" type="ORF">FC093_12050</name>
</gene>
<dbReference type="GO" id="GO:0046872">
    <property type="term" value="F:metal ion binding"/>
    <property type="evidence" value="ECO:0007669"/>
    <property type="project" value="UniProtKB-KW"/>
</dbReference>
<dbReference type="InterPro" id="IPR000602">
    <property type="entry name" value="Glyco_hydro_38_N"/>
</dbReference>
<dbReference type="InterPro" id="IPR011013">
    <property type="entry name" value="Gal_mutarotase_sf_dom"/>
</dbReference>
<protein>
    <recommendedName>
        <fullName evidence="6">Glycoside hydrolase family 38 central domain-containing protein</fullName>
    </recommendedName>
</protein>
<dbReference type="SUPFAM" id="SSF88713">
    <property type="entry name" value="Glycoside hydrolase/deacetylase"/>
    <property type="match status" value="1"/>
</dbReference>
<evidence type="ECO:0000256" key="3">
    <source>
        <dbReference type="ARBA" id="ARBA00022801"/>
    </source>
</evidence>
<dbReference type="GO" id="GO:0006013">
    <property type="term" value="P:mannose metabolic process"/>
    <property type="evidence" value="ECO:0007669"/>
    <property type="project" value="InterPro"/>
</dbReference>
<feature type="domain" description="Glycoside hydrolase family 38 central" evidence="6">
    <location>
        <begin position="264"/>
        <end position="372"/>
    </location>
</feature>
<dbReference type="GO" id="GO:0009313">
    <property type="term" value="P:oligosaccharide catabolic process"/>
    <property type="evidence" value="ECO:0007669"/>
    <property type="project" value="TreeGrafter"/>
</dbReference>
<feature type="chain" id="PRO_5021014155" description="Glycoside hydrolase family 38 central domain-containing protein" evidence="5">
    <location>
        <begin position="28"/>
        <end position="847"/>
    </location>
</feature>
<dbReference type="GO" id="GO:0030246">
    <property type="term" value="F:carbohydrate binding"/>
    <property type="evidence" value="ECO:0007669"/>
    <property type="project" value="InterPro"/>
</dbReference>
<evidence type="ECO:0000256" key="1">
    <source>
        <dbReference type="ARBA" id="ARBA00009792"/>
    </source>
</evidence>
<dbReference type="InterPro" id="IPR027291">
    <property type="entry name" value="Glyco_hydro_38_N_sf"/>
</dbReference>
<dbReference type="SUPFAM" id="SSF88688">
    <property type="entry name" value="Families 57/38 glycoside transferase middle domain"/>
    <property type="match status" value="1"/>
</dbReference>
<keyword evidence="4" id="KW-0326">Glycosidase</keyword>
<keyword evidence="3" id="KW-0378">Hydrolase</keyword>
<dbReference type="InterPro" id="IPR011330">
    <property type="entry name" value="Glyco_hydro/deAcase_b/a-brl"/>
</dbReference>
<evidence type="ECO:0000256" key="4">
    <source>
        <dbReference type="ARBA" id="ARBA00023295"/>
    </source>
</evidence>
<proteinExistence type="inferred from homology"/>
<dbReference type="Gene3D" id="1.20.1270.50">
    <property type="entry name" value="Glycoside hydrolase family 38, central domain"/>
    <property type="match status" value="1"/>
</dbReference>
<dbReference type="PANTHER" id="PTHR46017">
    <property type="entry name" value="ALPHA-MANNOSIDASE 2C1"/>
    <property type="match status" value="1"/>
</dbReference>
<reference evidence="7 8" key="1">
    <citation type="submission" date="2019-05" db="EMBL/GenBank/DDBJ databases">
        <title>Panacibacter sp. strain 17mud1-8 Genome sequencing and assembly.</title>
        <authorList>
            <person name="Chhetri G."/>
        </authorList>
    </citation>
    <scope>NUCLEOTIDE SEQUENCE [LARGE SCALE GENOMIC DNA]</scope>
    <source>
        <strain evidence="7 8">17mud1-8</strain>
    </source>
</reference>